<evidence type="ECO:0000256" key="6">
    <source>
        <dbReference type="ARBA" id="ARBA00023203"/>
    </source>
</evidence>
<dbReference type="PRINTS" id="PR00192">
    <property type="entry name" value="FACTINCAPB"/>
</dbReference>
<dbReference type="PANTHER" id="PTHR10619:SF0">
    <property type="entry name" value="F-ACTIN-CAPPING PROTEIN SUBUNIT BETA ISOFORMS 1 AND 2"/>
    <property type="match status" value="1"/>
</dbReference>
<proteinExistence type="inferred from homology"/>
<keyword evidence="7" id="KW-0206">Cytoskeleton</keyword>
<evidence type="ECO:0000256" key="7">
    <source>
        <dbReference type="ARBA" id="ARBA00023212"/>
    </source>
</evidence>
<dbReference type="GO" id="GO:0008290">
    <property type="term" value="C:F-actin capping protein complex"/>
    <property type="evidence" value="ECO:0007669"/>
    <property type="project" value="InterPro"/>
</dbReference>
<dbReference type="InterPro" id="IPR019771">
    <property type="entry name" value="F-actin_capping_bsu_CS"/>
</dbReference>
<evidence type="ECO:0000256" key="8">
    <source>
        <dbReference type="SAM" id="MobiDB-lite"/>
    </source>
</evidence>
<dbReference type="InterPro" id="IPR037282">
    <property type="entry name" value="CapZ_alpha/beta"/>
</dbReference>
<dbReference type="GO" id="GO:0051016">
    <property type="term" value="P:barbed-end actin filament capping"/>
    <property type="evidence" value="ECO:0007669"/>
    <property type="project" value="InterPro"/>
</dbReference>
<evidence type="ECO:0000256" key="4">
    <source>
        <dbReference type="ARBA" id="ARBA00022467"/>
    </source>
</evidence>
<evidence type="ECO:0000313" key="9">
    <source>
        <dbReference type="EMBL" id="KAK6997393.1"/>
    </source>
</evidence>
<dbReference type="InterPro" id="IPR043175">
    <property type="entry name" value="CAPZB_N"/>
</dbReference>
<comment type="caution">
    <text evidence="9">The sequence shown here is derived from an EMBL/GenBank/DDBJ whole genome shotgun (WGS) entry which is preliminary data.</text>
</comment>
<dbReference type="Gene3D" id="1.20.58.570">
    <property type="match status" value="1"/>
</dbReference>
<comment type="similarity">
    <text evidence="2">Belongs to the F-actin-capping protein beta subunit family.</text>
</comment>
<dbReference type="GO" id="GO:0005737">
    <property type="term" value="C:cytoplasm"/>
    <property type="evidence" value="ECO:0007669"/>
    <property type="project" value="InterPro"/>
</dbReference>
<keyword evidence="5" id="KW-0963">Cytoplasm</keyword>
<dbReference type="GO" id="GO:0051015">
    <property type="term" value="F:actin filament binding"/>
    <property type="evidence" value="ECO:0007669"/>
    <property type="project" value="UniProtKB-ARBA"/>
</dbReference>
<keyword evidence="6" id="KW-0009">Actin-binding</keyword>
<comment type="subcellular location">
    <subcellularLocation>
        <location evidence="1">Cytoplasm</location>
        <location evidence="1">Cytoskeleton</location>
    </subcellularLocation>
</comment>
<name>A0AAW0A1H8_9AGAR</name>
<dbReference type="GO" id="GO:0000902">
    <property type="term" value="P:cell morphogenesis"/>
    <property type="evidence" value="ECO:0007669"/>
    <property type="project" value="TreeGrafter"/>
</dbReference>
<keyword evidence="10" id="KW-1185">Reference proteome</keyword>
<dbReference type="Pfam" id="PF01115">
    <property type="entry name" value="F_actin_cap_B"/>
    <property type="match status" value="1"/>
</dbReference>
<dbReference type="EMBL" id="JAWWNJ010000091">
    <property type="protein sequence ID" value="KAK6997393.1"/>
    <property type="molecule type" value="Genomic_DNA"/>
</dbReference>
<protein>
    <recommendedName>
        <fullName evidence="3">F-actin-capping protein subunit beta</fullName>
    </recommendedName>
</protein>
<accession>A0AAW0A1H8</accession>
<evidence type="ECO:0000256" key="5">
    <source>
        <dbReference type="ARBA" id="ARBA00022490"/>
    </source>
</evidence>
<evidence type="ECO:0000256" key="3">
    <source>
        <dbReference type="ARBA" id="ARBA00021859"/>
    </source>
</evidence>
<evidence type="ECO:0000313" key="10">
    <source>
        <dbReference type="Proteomes" id="UP001362999"/>
    </source>
</evidence>
<dbReference type="FunFam" id="1.20.58.570:FF:000001">
    <property type="entry name" value="F-actin-capping protein subunit beta"/>
    <property type="match status" value="1"/>
</dbReference>
<evidence type="ECO:0000256" key="2">
    <source>
        <dbReference type="ARBA" id="ARBA00006039"/>
    </source>
</evidence>
<dbReference type="GO" id="GO:0030036">
    <property type="term" value="P:actin cytoskeleton organization"/>
    <property type="evidence" value="ECO:0007669"/>
    <property type="project" value="InterPro"/>
</dbReference>
<dbReference type="PROSITE" id="PS00231">
    <property type="entry name" value="F_ACTIN_CAPPING_BETA"/>
    <property type="match status" value="1"/>
</dbReference>
<reference evidence="9 10" key="1">
    <citation type="journal article" date="2024" name="J Genomics">
        <title>Draft genome sequencing and assembly of Favolaschia claudopus CIRM-BRFM 2984 isolated from oak limbs.</title>
        <authorList>
            <person name="Navarro D."/>
            <person name="Drula E."/>
            <person name="Chaduli D."/>
            <person name="Cazenave R."/>
            <person name="Ahrendt S."/>
            <person name="Wang J."/>
            <person name="Lipzen A."/>
            <person name="Daum C."/>
            <person name="Barry K."/>
            <person name="Grigoriev I.V."/>
            <person name="Favel A."/>
            <person name="Rosso M.N."/>
            <person name="Martin F."/>
        </authorList>
    </citation>
    <scope>NUCLEOTIDE SEQUENCE [LARGE SCALE GENOMIC DNA]</scope>
    <source>
        <strain evidence="9 10">CIRM-BRFM 2984</strain>
    </source>
</reference>
<sequence length="784" mass="88207">MLSRRQLVVTGCLVFLPFLIWQLVTLNERFAFSTSSFKLWPASSCPPTISPQADKLALPLRRRHVAVASNFGFHFDVYMSVVWTLERIFDRNPAGGVVEVFAPSEFGFEFQQIVARLGLYHGENRNAKDLIEAINSNQGDGGIDLVVLGTCEVDLRFGTWSEELLAAWDARDAAHKFQLVCIVHNVKDDAWQPRITEWAQRSAIRLLPISQHVAAAFKRSFLISADSSNATIRSAGYESIPVDVHVPVLDIPLSAVPRPARILSDAVIQGSFSTDRRDYIEIFEELKESLARDPKTWGYSPLVEDSQEPVYVVDTTLPDPPFRLFLVGSGWLQVPHELKNIVIIRDGLSYPDFYELMSSMDICVPAFSVKDHGYYEDQASSTFAMAVECNVPILVTERMRKTYTYVDDERAVVTRPAAMREIEALRALRSGDASYFLQRTGISMESSAALAAASMLRTGWWSGFCRSAICILLHLDLELVFVFSVGRYHSYTMGDLVDSMLDLMRRLPPTRTEENVSALIRICPEYADDLLGSVDQPLKFRTDRATGKDYLACDYNRDGESFRSPWSNEYDPPLDDGTIPTPKLRKLEIAANEAFDTYREMYFEGGASSVYLWDLDDGGFAGVVLLKKIMNPTTAFEPSGSWDSIHVFEAAERGRGAHYKLTSTVMLHLVTRHNSDSETDAEKGNGSGNKNGGAGWKHEGEVSLSGSMTRQTEQDWPIVDSSSHITNTGRMIEEMEFKMRGLLQEVYFGKTRDIVYDLRSVEDLATERRQRELQKELVGRLGKR</sequence>
<evidence type="ECO:0000256" key="1">
    <source>
        <dbReference type="ARBA" id="ARBA00004245"/>
    </source>
</evidence>
<dbReference type="AlphaFoldDB" id="A0AAW0A1H8"/>
<gene>
    <name evidence="9" type="ORF">R3P38DRAFT_2734069</name>
</gene>
<dbReference type="InterPro" id="IPR001698">
    <property type="entry name" value="CAPZB"/>
</dbReference>
<dbReference type="Proteomes" id="UP001362999">
    <property type="component" value="Unassembled WGS sequence"/>
</dbReference>
<dbReference type="SUPFAM" id="SSF90096">
    <property type="entry name" value="Subunits of heterodimeric actin filament capping protein Capz"/>
    <property type="match status" value="1"/>
</dbReference>
<dbReference type="Gene3D" id="3.90.1150.210">
    <property type="entry name" value="F-actin capping protein, beta subunit"/>
    <property type="match status" value="1"/>
</dbReference>
<dbReference type="InterPro" id="IPR042276">
    <property type="entry name" value="CapZ_alpha/beta_2"/>
</dbReference>
<keyword evidence="4" id="KW-0117">Actin capping</keyword>
<organism evidence="9 10">
    <name type="scientific">Favolaschia claudopus</name>
    <dbReference type="NCBI Taxonomy" id="2862362"/>
    <lineage>
        <taxon>Eukaryota</taxon>
        <taxon>Fungi</taxon>
        <taxon>Dikarya</taxon>
        <taxon>Basidiomycota</taxon>
        <taxon>Agaricomycotina</taxon>
        <taxon>Agaricomycetes</taxon>
        <taxon>Agaricomycetidae</taxon>
        <taxon>Agaricales</taxon>
        <taxon>Marasmiineae</taxon>
        <taxon>Mycenaceae</taxon>
        <taxon>Favolaschia</taxon>
    </lineage>
</organism>
<dbReference type="PANTHER" id="PTHR10619">
    <property type="entry name" value="F-ACTIN-CAPPING PROTEIN SUBUNIT BETA"/>
    <property type="match status" value="1"/>
</dbReference>
<feature type="region of interest" description="Disordered" evidence="8">
    <location>
        <begin position="675"/>
        <end position="703"/>
    </location>
</feature>
<feature type="compositionally biased region" description="Gly residues" evidence="8">
    <location>
        <begin position="685"/>
        <end position="695"/>
    </location>
</feature>